<sequence>MKQINLVLQSKGGVGKSLFIWFVAQNQKEQKTNFIDLDESTGTSIGRLGAVVGKDRVRSFSILNEYKKMERDVIMDLLEKLAKGKSENYYIDFGAPESAEFLRLLQEDDLADELRRELADMDTTLRLFVIIAGRDALASCVNYYNAVSAGIAGQFPITMVVNMGTFGGKETAEKAVEKLKELGIDCKQFGDLGSGGAVKEIIDLISQPDPDPASLGMMSRIMYRKKQQEIQEIIS</sequence>
<reference evidence="1 2" key="1">
    <citation type="submission" date="2019-03" db="EMBL/GenBank/DDBJ databases">
        <title>Dyadobacter AR-3-6 sp. nov., isolated from arctic soil.</title>
        <authorList>
            <person name="Chaudhary D.K."/>
        </authorList>
    </citation>
    <scope>NUCLEOTIDE SEQUENCE [LARGE SCALE GENOMIC DNA]</scope>
    <source>
        <strain evidence="1 2">AR-3-6</strain>
    </source>
</reference>
<comment type="caution">
    <text evidence="1">The sequence shown here is derived from an EMBL/GenBank/DDBJ whole genome shotgun (WGS) entry which is preliminary data.</text>
</comment>
<organism evidence="1 2">
    <name type="scientific">Dyadobacter psychrotolerans</name>
    <dbReference type="NCBI Taxonomy" id="2541721"/>
    <lineage>
        <taxon>Bacteria</taxon>
        <taxon>Pseudomonadati</taxon>
        <taxon>Bacteroidota</taxon>
        <taxon>Cytophagia</taxon>
        <taxon>Cytophagales</taxon>
        <taxon>Spirosomataceae</taxon>
        <taxon>Dyadobacter</taxon>
    </lineage>
</organism>
<name>A0A4R5D7B0_9BACT</name>
<evidence type="ECO:0000313" key="1">
    <source>
        <dbReference type="EMBL" id="TDE09369.1"/>
    </source>
</evidence>
<accession>A0A4R5D7B0</accession>
<dbReference type="RefSeq" id="WP_131962139.1">
    <property type="nucleotide sequence ID" value="NZ_SMFL01000020.1"/>
</dbReference>
<keyword evidence="2" id="KW-1185">Reference proteome</keyword>
<evidence type="ECO:0008006" key="3">
    <source>
        <dbReference type="Google" id="ProtNLM"/>
    </source>
</evidence>
<protein>
    <recommendedName>
        <fullName evidence="3">ParA family protein</fullName>
    </recommendedName>
</protein>
<dbReference type="EMBL" id="SMFL01000020">
    <property type="protein sequence ID" value="TDE09369.1"/>
    <property type="molecule type" value="Genomic_DNA"/>
</dbReference>
<evidence type="ECO:0000313" key="2">
    <source>
        <dbReference type="Proteomes" id="UP000294850"/>
    </source>
</evidence>
<proteinExistence type="predicted"/>
<gene>
    <name evidence="1" type="ORF">E0F88_30575</name>
</gene>
<dbReference type="AlphaFoldDB" id="A0A4R5D7B0"/>
<dbReference type="OrthoDB" id="937857at2"/>
<dbReference type="Proteomes" id="UP000294850">
    <property type="component" value="Unassembled WGS sequence"/>
</dbReference>